<dbReference type="EC" id="5.4.2.11" evidence="2"/>
<dbReference type="Pfam" id="PF00300">
    <property type="entry name" value="His_Phos_1"/>
    <property type="match status" value="1"/>
</dbReference>
<reference evidence="8 9" key="1">
    <citation type="submission" date="2019-03" db="EMBL/GenBank/DDBJ databases">
        <title>Genomic Encyclopedia of Type Strains, Phase IV (KMG-IV): sequencing the most valuable type-strain genomes for metagenomic binning, comparative biology and taxonomic classification.</title>
        <authorList>
            <person name="Goeker M."/>
        </authorList>
    </citation>
    <scope>NUCLEOTIDE SEQUENCE [LARGE SCALE GENOMIC DNA]</scope>
    <source>
        <strain evidence="8 9">DSM 16380</strain>
    </source>
</reference>
<protein>
    <recommendedName>
        <fullName evidence="2">phosphoglycerate mutase (2,3-diphosphoglycerate-dependent)</fullName>
        <ecNumber evidence="2">5.4.2.11</ecNumber>
    </recommendedName>
</protein>
<evidence type="ECO:0000256" key="4">
    <source>
        <dbReference type="ARBA" id="ARBA00023152"/>
    </source>
</evidence>
<comment type="caution">
    <text evidence="8">The sequence shown here is derived from an EMBL/GenBank/DDBJ whole genome shotgun (WGS) entry which is preliminary data.</text>
</comment>
<dbReference type="AlphaFoldDB" id="A0A4R2N544"/>
<dbReference type="GO" id="GO:0006094">
    <property type="term" value="P:gluconeogenesis"/>
    <property type="evidence" value="ECO:0007669"/>
    <property type="project" value="UniProtKB-KW"/>
</dbReference>
<keyword evidence="9" id="KW-1185">Reference proteome</keyword>
<proteinExistence type="inferred from homology"/>
<feature type="binding site" evidence="7">
    <location>
        <position position="59"/>
    </location>
    <ligand>
        <name>substrate</name>
    </ligand>
</feature>
<keyword evidence="4" id="KW-0324">Glycolysis</keyword>
<comment type="similarity">
    <text evidence="1">Belongs to the phosphoglycerate mutase family. BPG-dependent PGAM subfamily.</text>
</comment>
<dbReference type="CDD" id="cd07067">
    <property type="entry name" value="HP_PGM_like"/>
    <property type="match status" value="1"/>
</dbReference>
<evidence type="ECO:0000313" key="9">
    <source>
        <dbReference type="Proteomes" id="UP000295537"/>
    </source>
</evidence>
<gene>
    <name evidence="8" type="ORF">EV693_11637</name>
</gene>
<evidence type="ECO:0000256" key="7">
    <source>
        <dbReference type="PIRSR" id="PIRSR613078-2"/>
    </source>
</evidence>
<evidence type="ECO:0000256" key="1">
    <source>
        <dbReference type="ARBA" id="ARBA00006717"/>
    </source>
</evidence>
<dbReference type="GO" id="GO:0006096">
    <property type="term" value="P:glycolytic process"/>
    <property type="evidence" value="ECO:0007669"/>
    <property type="project" value="UniProtKB-KW"/>
</dbReference>
<evidence type="ECO:0000256" key="3">
    <source>
        <dbReference type="ARBA" id="ARBA00022432"/>
    </source>
</evidence>
<dbReference type="GO" id="GO:0004619">
    <property type="term" value="F:phosphoglycerate mutase activity"/>
    <property type="evidence" value="ECO:0007669"/>
    <property type="project" value="UniProtKB-EC"/>
</dbReference>
<name>A0A4R2N544_9PAST</name>
<dbReference type="EMBL" id="SLXJ01000016">
    <property type="protein sequence ID" value="TCP15921.1"/>
    <property type="molecule type" value="Genomic_DNA"/>
</dbReference>
<feature type="active site" description="Proton donor/acceptor" evidence="6">
    <location>
        <position position="83"/>
    </location>
</feature>
<feature type="active site" description="Tele-phosphohistidine intermediate" evidence="6">
    <location>
        <position position="10"/>
    </location>
</feature>
<keyword evidence="5" id="KW-0413">Isomerase</keyword>
<feature type="binding site" evidence="7">
    <location>
        <begin position="9"/>
        <end position="16"/>
    </location>
    <ligand>
        <name>substrate</name>
    </ligand>
</feature>
<sequence length="208" mass="23345">MAIHLYLIRHGRTEWNTLGLLQGTGDSPLTEEGIQGAKLTGKALADVAFNACYSSLMKRAQDTADFIIGDRNIPHFHHRGLNEIHFGSWEGKRSAELAENPEYILLRTDPKSYQAIENKGETIDQLHKRVMNAIEQIVAQHKDGDNILVVSHGMTLTLLTAVLKGIHWHNFRNPDLHTFVANTAISVVKVDNQKIELIQFNNVDHLPS</sequence>
<dbReference type="Proteomes" id="UP000295537">
    <property type="component" value="Unassembled WGS sequence"/>
</dbReference>
<dbReference type="Gene3D" id="3.40.50.1240">
    <property type="entry name" value="Phosphoglycerate mutase-like"/>
    <property type="match status" value="1"/>
</dbReference>
<evidence type="ECO:0000256" key="2">
    <source>
        <dbReference type="ARBA" id="ARBA00012028"/>
    </source>
</evidence>
<keyword evidence="3" id="KW-0312">Gluconeogenesis</keyword>
<dbReference type="SMART" id="SM00855">
    <property type="entry name" value="PGAM"/>
    <property type="match status" value="1"/>
</dbReference>
<dbReference type="InterPro" id="IPR013078">
    <property type="entry name" value="His_Pase_superF_clade-1"/>
</dbReference>
<dbReference type="InterPro" id="IPR005952">
    <property type="entry name" value="Phosphogly_mut1"/>
</dbReference>
<dbReference type="RefSeq" id="WP_132502001.1">
    <property type="nucleotide sequence ID" value="NZ_LVXA01000001.1"/>
</dbReference>
<dbReference type="InterPro" id="IPR029033">
    <property type="entry name" value="His_PPase_superfam"/>
</dbReference>
<dbReference type="OrthoDB" id="9781415at2"/>
<evidence type="ECO:0000256" key="6">
    <source>
        <dbReference type="PIRSR" id="PIRSR613078-1"/>
    </source>
</evidence>
<evidence type="ECO:0000256" key="5">
    <source>
        <dbReference type="ARBA" id="ARBA00023235"/>
    </source>
</evidence>
<accession>A0A4R2N544</accession>
<evidence type="ECO:0000313" key="8">
    <source>
        <dbReference type="EMBL" id="TCP15921.1"/>
    </source>
</evidence>
<dbReference type="PANTHER" id="PTHR11931">
    <property type="entry name" value="PHOSPHOGLYCERATE MUTASE"/>
    <property type="match status" value="1"/>
</dbReference>
<organism evidence="8 9">
    <name type="scientific">Nicoletella semolina</name>
    <dbReference type="NCBI Taxonomy" id="271160"/>
    <lineage>
        <taxon>Bacteria</taxon>
        <taxon>Pseudomonadati</taxon>
        <taxon>Pseudomonadota</taxon>
        <taxon>Gammaproteobacteria</taxon>
        <taxon>Pasteurellales</taxon>
        <taxon>Pasteurellaceae</taxon>
        <taxon>Nicoletella</taxon>
    </lineage>
</organism>
<dbReference type="SUPFAM" id="SSF53254">
    <property type="entry name" value="Phosphoglycerate mutase-like"/>
    <property type="match status" value="1"/>
</dbReference>